<sequence length="72" mass="7875">MANVSVKNVSIRLLFDAGLNGEGKAVTKRKTYSRIRLNATPEQMYNTSAALAVLSSYQLIEIESVESGRVTL</sequence>
<gene>
    <name evidence="2" type="ORF">KP77_08050</name>
</gene>
<dbReference type="STRING" id="135826.KP77_08050"/>
<name>A0A0C2W5I3_9BACL</name>
<dbReference type="PATRIC" id="fig|135826.4.peg.798"/>
<proteinExistence type="predicted"/>
<evidence type="ECO:0000313" key="2">
    <source>
        <dbReference type="EMBL" id="KIL51293.1"/>
    </source>
</evidence>
<dbReference type="Pfam" id="PF07872">
    <property type="entry name" value="DUF1659"/>
    <property type="match status" value="1"/>
</dbReference>
<dbReference type="Proteomes" id="UP000031950">
    <property type="component" value="Unassembled WGS sequence"/>
</dbReference>
<dbReference type="InterPro" id="IPR012454">
    <property type="entry name" value="DUF1659"/>
</dbReference>
<comment type="caution">
    <text evidence="2">The sequence shown here is derived from an EMBL/GenBank/DDBJ whole genome shotgun (WGS) entry which is preliminary data.</text>
</comment>
<accession>A0A0C2W5I3</accession>
<evidence type="ECO:0000313" key="3">
    <source>
        <dbReference type="Proteomes" id="UP000031950"/>
    </source>
</evidence>
<dbReference type="AlphaFoldDB" id="A0A0C2W5I3"/>
<dbReference type="OrthoDB" id="48766at2"/>
<dbReference type="RefSeq" id="WP_041121460.1">
    <property type="nucleotide sequence ID" value="NZ_JXRQ01000015.1"/>
</dbReference>
<protein>
    <recommendedName>
        <fullName evidence="1">DUF1659 domain-containing protein</fullName>
    </recommendedName>
</protein>
<evidence type="ECO:0000259" key="1">
    <source>
        <dbReference type="Pfam" id="PF07872"/>
    </source>
</evidence>
<reference evidence="2 3" key="1">
    <citation type="submission" date="2015-01" db="EMBL/GenBank/DDBJ databases">
        <title>Genome sequence of Jeotgalibacillus alimentarius.</title>
        <authorList>
            <person name="Goh K.M."/>
            <person name="Chan K.-G."/>
            <person name="Yaakop A.S."/>
            <person name="Ee R."/>
            <person name="Gan H.M."/>
            <person name="Chan C.S."/>
        </authorList>
    </citation>
    <scope>NUCLEOTIDE SEQUENCE [LARGE SCALE GENOMIC DNA]</scope>
    <source>
        <strain evidence="2 3">YKJ-13</strain>
    </source>
</reference>
<dbReference type="EMBL" id="JXRQ01000015">
    <property type="protein sequence ID" value="KIL51293.1"/>
    <property type="molecule type" value="Genomic_DNA"/>
</dbReference>
<organism evidence="2 3">
    <name type="scientific">Jeotgalibacillus alimentarius</name>
    <dbReference type="NCBI Taxonomy" id="135826"/>
    <lineage>
        <taxon>Bacteria</taxon>
        <taxon>Bacillati</taxon>
        <taxon>Bacillota</taxon>
        <taxon>Bacilli</taxon>
        <taxon>Bacillales</taxon>
        <taxon>Caryophanaceae</taxon>
        <taxon>Jeotgalibacillus</taxon>
    </lineage>
</organism>
<feature type="domain" description="DUF1659" evidence="1">
    <location>
        <begin position="4"/>
        <end position="68"/>
    </location>
</feature>
<keyword evidence="3" id="KW-1185">Reference proteome</keyword>